<evidence type="ECO:0000313" key="2">
    <source>
        <dbReference type="EMBL" id="TMW64135.1"/>
    </source>
</evidence>
<proteinExistence type="predicted"/>
<feature type="coiled-coil region" evidence="1">
    <location>
        <begin position="52"/>
        <end position="123"/>
    </location>
</feature>
<keyword evidence="1" id="KW-0175">Coiled coil</keyword>
<dbReference type="OrthoDB" id="149397at2759"/>
<reference evidence="2" key="1">
    <citation type="submission" date="2019-03" db="EMBL/GenBank/DDBJ databases">
        <title>Long read genome sequence of the mycoparasitic Pythium oligandrum ATCC 38472 isolated from sugarbeet rhizosphere.</title>
        <authorList>
            <person name="Gaulin E."/>
        </authorList>
    </citation>
    <scope>NUCLEOTIDE SEQUENCE</scope>
    <source>
        <strain evidence="2">ATCC 38472_TT</strain>
    </source>
</reference>
<dbReference type="EMBL" id="SPLM01000041">
    <property type="protein sequence ID" value="TMW64135.1"/>
    <property type="molecule type" value="Genomic_DNA"/>
</dbReference>
<dbReference type="AlphaFoldDB" id="A0A8K1CJ19"/>
<sequence length="384" mass="44671">MPTEHANVAAYRALWRRQNAASTTVAAAPSPARRMTDEERAEKHRMIVRRAYYQKKEVKAGLREEIEQLEAQYRDLVTQNQQLQLRNTAEAATVGEQDVHTRYRELTIVKEALLTERKSLEARLLEQFTFQDKLDGFYQQVLREPTPPQRALPSLPSNYITVETLEFPVTFRPLSETECLDIIRESRRDIISQNDSTAFFAVGPPVMDWSRKRTYGSRANFSLLKRFSTPCAEQIWAKTWRLYTETRLFEELYSESVNMKFQILQRVNDSNVLFCRTLKTEKLSMRNATFFLLSKFQVEDKLFILFRSIGEERVLADLPRDAVLGMFSWLSFSMGSDSVCEVEFGGIVPSTSVADTDFWMLEFLSYLMRLENRAVGPIFRVLQE</sequence>
<evidence type="ECO:0000256" key="1">
    <source>
        <dbReference type="SAM" id="Coils"/>
    </source>
</evidence>
<dbReference type="CDD" id="cd14686">
    <property type="entry name" value="bZIP"/>
    <property type="match status" value="1"/>
</dbReference>
<evidence type="ECO:0008006" key="4">
    <source>
        <dbReference type="Google" id="ProtNLM"/>
    </source>
</evidence>
<dbReference type="Proteomes" id="UP000794436">
    <property type="component" value="Unassembled WGS sequence"/>
</dbReference>
<name>A0A8K1CJ19_PYTOL</name>
<organism evidence="2 3">
    <name type="scientific">Pythium oligandrum</name>
    <name type="common">Mycoparasitic fungus</name>
    <dbReference type="NCBI Taxonomy" id="41045"/>
    <lineage>
        <taxon>Eukaryota</taxon>
        <taxon>Sar</taxon>
        <taxon>Stramenopiles</taxon>
        <taxon>Oomycota</taxon>
        <taxon>Peronosporomycetes</taxon>
        <taxon>Pythiales</taxon>
        <taxon>Pythiaceae</taxon>
        <taxon>Pythium</taxon>
    </lineage>
</organism>
<accession>A0A8K1CJ19</accession>
<protein>
    <recommendedName>
        <fullName evidence="4">BZIP domain-containing protein</fullName>
    </recommendedName>
</protein>
<comment type="caution">
    <text evidence="2">The sequence shown here is derived from an EMBL/GenBank/DDBJ whole genome shotgun (WGS) entry which is preliminary data.</text>
</comment>
<gene>
    <name evidence="2" type="ORF">Poli38472_014252</name>
</gene>
<evidence type="ECO:0000313" key="3">
    <source>
        <dbReference type="Proteomes" id="UP000794436"/>
    </source>
</evidence>
<keyword evidence="3" id="KW-1185">Reference proteome</keyword>